<dbReference type="Pfam" id="PF13462">
    <property type="entry name" value="Thioredoxin_4"/>
    <property type="match status" value="1"/>
</dbReference>
<dbReference type="SUPFAM" id="SSF52833">
    <property type="entry name" value="Thioredoxin-like"/>
    <property type="match status" value="1"/>
</dbReference>
<feature type="domain" description="Thioredoxin" evidence="1">
    <location>
        <begin position="58"/>
        <end position="243"/>
    </location>
</feature>
<reference evidence="2 3" key="1">
    <citation type="journal article" date="2011" name="Front. Microbiol.">
        <title>Genomic signatures of strain selection and enhancement in Bacillus atrophaeus var. globigii, a historical biowarfare simulant.</title>
        <authorList>
            <person name="Gibbons H.S."/>
            <person name="Broomall S.M."/>
            <person name="McNew L.A."/>
            <person name="Daligault H."/>
            <person name="Chapman C."/>
            <person name="Bruce D."/>
            <person name="Karavis M."/>
            <person name="Krepps M."/>
            <person name="McGregor P.A."/>
            <person name="Hong C."/>
            <person name="Park K.H."/>
            <person name="Akmal A."/>
            <person name="Feldman A."/>
            <person name="Lin J.S."/>
            <person name="Chang W.E."/>
            <person name="Higgs B.W."/>
            <person name="Demirev P."/>
            <person name="Lindquist J."/>
            <person name="Liem A."/>
            <person name="Fochler E."/>
            <person name="Read T.D."/>
            <person name="Tapia R."/>
            <person name="Johnson S."/>
            <person name="Bishop-Lilly K.A."/>
            <person name="Detter C."/>
            <person name="Han C."/>
            <person name="Sozhamannan S."/>
            <person name="Rosenzweig C.N."/>
            <person name="Skowronski E.W."/>
        </authorList>
    </citation>
    <scope>NUCLEOTIDE SEQUENCE [LARGE SCALE GENOMIC DNA]</scope>
    <source>
        <strain evidence="2 3">AIT1</strain>
    </source>
</reference>
<accession>A0A432WTR7</accession>
<gene>
    <name evidence="2" type="ORF">CWE15_11270</name>
</gene>
<evidence type="ECO:0000313" key="3">
    <source>
        <dbReference type="Proteomes" id="UP000286976"/>
    </source>
</evidence>
<dbReference type="PANTHER" id="PTHR35272">
    <property type="entry name" value="THIOL:DISULFIDE INTERCHANGE PROTEIN DSBC-RELATED"/>
    <property type="match status" value="1"/>
</dbReference>
<dbReference type="RefSeq" id="WP_126758183.1">
    <property type="nucleotide sequence ID" value="NZ_PIPQ01000012.1"/>
</dbReference>
<dbReference type="EMBL" id="PIPQ01000012">
    <property type="protein sequence ID" value="RUO37138.1"/>
    <property type="molecule type" value="Genomic_DNA"/>
</dbReference>
<keyword evidence="3" id="KW-1185">Reference proteome</keyword>
<dbReference type="Proteomes" id="UP000286976">
    <property type="component" value="Unassembled WGS sequence"/>
</dbReference>
<proteinExistence type="predicted"/>
<dbReference type="OrthoDB" id="9780340at2"/>
<dbReference type="PANTHER" id="PTHR35272:SF3">
    <property type="entry name" value="THIOL:DISULFIDE INTERCHANGE PROTEIN DSBC"/>
    <property type="match status" value="1"/>
</dbReference>
<dbReference type="PROSITE" id="PS51352">
    <property type="entry name" value="THIOREDOXIN_2"/>
    <property type="match status" value="1"/>
</dbReference>
<comment type="caution">
    <text evidence="2">The sequence shown here is derived from an EMBL/GenBank/DDBJ whole genome shotgun (WGS) entry which is preliminary data.</text>
</comment>
<evidence type="ECO:0000313" key="2">
    <source>
        <dbReference type="EMBL" id="RUO37138.1"/>
    </source>
</evidence>
<dbReference type="CDD" id="cd03023">
    <property type="entry name" value="DsbA_Com1_like"/>
    <property type="match status" value="1"/>
</dbReference>
<dbReference type="Gene3D" id="3.40.30.10">
    <property type="entry name" value="Glutaredoxin"/>
    <property type="match status" value="1"/>
</dbReference>
<dbReference type="InterPro" id="IPR012336">
    <property type="entry name" value="Thioredoxin-like_fold"/>
</dbReference>
<name>A0A432WTR7_9GAMM</name>
<organism evidence="2 3">
    <name type="scientific">Aliidiomarina taiwanensis</name>
    <dbReference type="NCBI Taxonomy" id="946228"/>
    <lineage>
        <taxon>Bacteria</taxon>
        <taxon>Pseudomonadati</taxon>
        <taxon>Pseudomonadota</taxon>
        <taxon>Gammaproteobacteria</taxon>
        <taxon>Alteromonadales</taxon>
        <taxon>Idiomarinaceae</taxon>
        <taxon>Aliidiomarina</taxon>
    </lineage>
</organism>
<dbReference type="InterPro" id="IPR013766">
    <property type="entry name" value="Thioredoxin_domain"/>
</dbReference>
<dbReference type="AlphaFoldDB" id="A0A432WTR7"/>
<dbReference type="InterPro" id="IPR036249">
    <property type="entry name" value="Thioredoxin-like_sf"/>
</dbReference>
<evidence type="ECO:0000259" key="1">
    <source>
        <dbReference type="PROSITE" id="PS51352"/>
    </source>
</evidence>
<sequence length="243" mass="27593">MKTWITQLIVAASVVLFISTGVKAQERTELTQQIEEINQILQEHPAIVPDLLASLHNYLESRQQSQQALQAHHGWLYQNDATHPWMGASNPELTLVVFTDYDCPYCKRLDPHLQKLVQEYPQVKVISVLVPLRKQQLAGSPVNSAEFGLNVWHDNPANYPQVENLMYRKNGLHDANSIRQVAQRSETSSLIKSNTQVKQAIDRNYRVFTELGLRGTPAILIGEGVIPGYVEYEQLEEVVRSQL</sequence>
<protein>
    <recommendedName>
        <fullName evidence="1">Thioredoxin domain-containing protein</fullName>
    </recommendedName>
</protein>
<dbReference type="InterPro" id="IPR051470">
    <property type="entry name" value="Thiol:disulfide_interchange"/>
</dbReference>